<name>A0ABT1FH85_9BACT</name>
<dbReference type="Gene3D" id="1.10.260.40">
    <property type="entry name" value="lambda repressor-like DNA-binding domains"/>
    <property type="match status" value="1"/>
</dbReference>
<organism evidence="2 3">
    <name type="scientific">Runella salmonicolor</name>
    <dbReference type="NCBI Taxonomy" id="2950278"/>
    <lineage>
        <taxon>Bacteria</taxon>
        <taxon>Pseudomonadati</taxon>
        <taxon>Bacteroidota</taxon>
        <taxon>Cytophagia</taxon>
        <taxon>Cytophagales</taxon>
        <taxon>Spirosomataceae</taxon>
        <taxon>Runella</taxon>
    </lineage>
</organism>
<dbReference type="SMART" id="SM00530">
    <property type="entry name" value="HTH_XRE"/>
    <property type="match status" value="1"/>
</dbReference>
<dbReference type="InterPro" id="IPR001387">
    <property type="entry name" value="Cro/C1-type_HTH"/>
</dbReference>
<evidence type="ECO:0000313" key="2">
    <source>
        <dbReference type="EMBL" id="MCP1381113.1"/>
    </source>
</evidence>
<dbReference type="CDD" id="cd00093">
    <property type="entry name" value="HTH_XRE"/>
    <property type="match status" value="1"/>
</dbReference>
<gene>
    <name evidence="2" type="ORF">NCI00_01695</name>
</gene>
<evidence type="ECO:0000313" key="3">
    <source>
        <dbReference type="Proteomes" id="UP001204772"/>
    </source>
</evidence>
<dbReference type="InterPro" id="IPR010982">
    <property type="entry name" value="Lambda_DNA-bd_dom_sf"/>
</dbReference>
<feature type="domain" description="HTH cro/C1-type" evidence="1">
    <location>
        <begin position="40"/>
        <end position="94"/>
    </location>
</feature>
<dbReference type="RefSeq" id="WP_253524327.1">
    <property type="nucleotide sequence ID" value="NZ_JAMZEL010000001.1"/>
</dbReference>
<dbReference type="Proteomes" id="UP001204772">
    <property type="component" value="Unassembled WGS sequence"/>
</dbReference>
<reference evidence="2 3" key="1">
    <citation type="submission" date="2022-06" db="EMBL/GenBank/DDBJ databases">
        <title>Runella sp. S5 genome sequencing.</title>
        <authorList>
            <person name="Park S."/>
        </authorList>
    </citation>
    <scope>NUCLEOTIDE SEQUENCE [LARGE SCALE GENOMIC DNA]</scope>
    <source>
        <strain evidence="2 3">S5</strain>
    </source>
</reference>
<protein>
    <submittedName>
        <fullName evidence="2">Helix-turn-helix transcriptional regulator</fullName>
    </submittedName>
</protein>
<dbReference type="EMBL" id="JAMZEL010000001">
    <property type="protein sequence ID" value="MCP1381113.1"/>
    <property type="molecule type" value="Genomic_DNA"/>
</dbReference>
<evidence type="ECO:0000259" key="1">
    <source>
        <dbReference type="PROSITE" id="PS50943"/>
    </source>
</evidence>
<dbReference type="Pfam" id="PF01381">
    <property type="entry name" value="HTH_3"/>
    <property type="match status" value="1"/>
</dbReference>
<sequence length="156" mass="18086">MKFNEKYVVAEGYEHLFDFAEDDQIEIDALWMAAQFLSTIQNEMETQGINRKELAAKIGTSASWLTQLFRGDKIPNFETIVKLQNALNIEFEIKPKNEVVSVSYQEQEPELVKTLSKHQPFQGLWKDLSYGAKVDYDQGDEVWEEPSRNKTTLKYA</sequence>
<comment type="caution">
    <text evidence="2">The sequence shown here is derived from an EMBL/GenBank/DDBJ whole genome shotgun (WGS) entry which is preliminary data.</text>
</comment>
<accession>A0ABT1FH85</accession>
<keyword evidence="3" id="KW-1185">Reference proteome</keyword>
<dbReference type="PROSITE" id="PS50943">
    <property type="entry name" value="HTH_CROC1"/>
    <property type="match status" value="1"/>
</dbReference>
<proteinExistence type="predicted"/>
<dbReference type="SUPFAM" id="SSF47413">
    <property type="entry name" value="lambda repressor-like DNA-binding domains"/>
    <property type="match status" value="1"/>
</dbReference>